<dbReference type="InterPro" id="IPR050362">
    <property type="entry name" value="Cation-dep_OMT"/>
</dbReference>
<dbReference type="SUPFAM" id="SSF53335">
    <property type="entry name" value="S-adenosyl-L-methionine-dependent methyltransferases"/>
    <property type="match status" value="1"/>
</dbReference>
<protein>
    <submittedName>
        <fullName evidence="5">Catechol o-methyltransferase domain-containing protein</fullName>
    </submittedName>
</protein>
<dbReference type="GO" id="GO:0008171">
    <property type="term" value="F:O-methyltransferase activity"/>
    <property type="evidence" value="ECO:0007669"/>
    <property type="project" value="InterPro"/>
</dbReference>
<dbReference type="OMA" id="PAYFEWA"/>
<evidence type="ECO:0000256" key="2">
    <source>
        <dbReference type="ARBA" id="ARBA00022679"/>
    </source>
</evidence>
<dbReference type="EMBL" id="JAPDFW010000031">
    <property type="protein sequence ID" value="KAJ5079505.1"/>
    <property type="molecule type" value="Genomic_DNA"/>
</dbReference>
<dbReference type="Gene3D" id="3.40.50.150">
    <property type="entry name" value="Vaccinia Virus protein VP39"/>
    <property type="match status" value="1"/>
</dbReference>
<dbReference type="InterPro" id="IPR002935">
    <property type="entry name" value="SAM_O-MeTrfase"/>
</dbReference>
<sequence>METEKLACTPKEINEYVLENSLRESDLLSELRKETKEITDRFVMQVPPDQGQFLSLLIKITNAKNALEIGTFTGYSSICVASALPEDGHLYCLDVSEEWTNVARKYWKKANLESKITLTLAPAIDTLKTYVEKVEQKKMELFDFAFIDADKENYDNYFEFALKIVKQNGVIVFDNMVFHGTVLQENKTRSQTIAIDKMNKKLKSDPRIDLSFLPVFDGLVITRKV</sequence>
<dbReference type="PANTHER" id="PTHR10509">
    <property type="entry name" value="O-METHYLTRANSFERASE-RELATED"/>
    <property type="match status" value="1"/>
</dbReference>
<evidence type="ECO:0000256" key="1">
    <source>
        <dbReference type="ARBA" id="ARBA00022603"/>
    </source>
</evidence>
<comment type="similarity">
    <text evidence="4">Belongs to the class I-like SAM-binding methyltransferase superfamily. Cation-dependent O-methyltransferase family.</text>
</comment>
<dbReference type="AlphaFoldDB" id="A0A9Q0LYA0"/>
<evidence type="ECO:0000256" key="4">
    <source>
        <dbReference type="ARBA" id="ARBA00023453"/>
    </source>
</evidence>
<accession>A0A9Q0LYA0</accession>
<comment type="caution">
    <text evidence="5">The sequence shown here is derived from an EMBL/GenBank/DDBJ whole genome shotgun (WGS) entry which is preliminary data.</text>
</comment>
<dbReference type="Proteomes" id="UP001149090">
    <property type="component" value="Unassembled WGS sequence"/>
</dbReference>
<evidence type="ECO:0000256" key="3">
    <source>
        <dbReference type="ARBA" id="ARBA00022691"/>
    </source>
</evidence>
<dbReference type="PANTHER" id="PTHR10509:SF14">
    <property type="entry name" value="CAFFEOYL-COA O-METHYLTRANSFERASE 3-RELATED"/>
    <property type="match status" value="1"/>
</dbReference>
<keyword evidence="2" id="KW-0808">Transferase</keyword>
<keyword evidence="1" id="KW-0489">Methyltransferase</keyword>
<proteinExistence type="inferred from homology"/>
<dbReference type="OrthoDB" id="10251242at2759"/>
<evidence type="ECO:0000313" key="6">
    <source>
        <dbReference type="Proteomes" id="UP001149090"/>
    </source>
</evidence>
<gene>
    <name evidence="5" type="ORF">M0811_14486</name>
</gene>
<organism evidence="5 6">
    <name type="scientific">Anaeramoeba ignava</name>
    <name type="common">Anaerobic marine amoeba</name>
    <dbReference type="NCBI Taxonomy" id="1746090"/>
    <lineage>
        <taxon>Eukaryota</taxon>
        <taxon>Metamonada</taxon>
        <taxon>Anaeramoebidae</taxon>
        <taxon>Anaeramoeba</taxon>
    </lineage>
</organism>
<name>A0A9Q0LYA0_ANAIG</name>
<dbReference type="Pfam" id="PF01596">
    <property type="entry name" value="Methyltransf_3"/>
    <property type="match status" value="1"/>
</dbReference>
<evidence type="ECO:0000313" key="5">
    <source>
        <dbReference type="EMBL" id="KAJ5079505.1"/>
    </source>
</evidence>
<dbReference type="GO" id="GO:0008757">
    <property type="term" value="F:S-adenosylmethionine-dependent methyltransferase activity"/>
    <property type="evidence" value="ECO:0007669"/>
    <property type="project" value="TreeGrafter"/>
</dbReference>
<dbReference type="PROSITE" id="PS51682">
    <property type="entry name" value="SAM_OMT_I"/>
    <property type="match status" value="1"/>
</dbReference>
<keyword evidence="6" id="KW-1185">Reference proteome</keyword>
<reference evidence="5" key="1">
    <citation type="submission" date="2022-10" db="EMBL/GenBank/DDBJ databases">
        <title>Novel sulphate-reducing endosymbionts in the free-living metamonad Anaeramoeba.</title>
        <authorList>
            <person name="Jerlstrom-Hultqvist J."/>
            <person name="Cepicka I."/>
            <person name="Gallot-Lavallee L."/>
            <person name="Salas-Leiva D."/>
            <person name="Curtis B.A."/>
            <person name="Zahonova K."/>
            <person name="Pipaliya S."/>
            <person name="Dacks J."/>
            <person name="Roger A.J."/>
        </authorList>
    </citation>
    <scope>NUCLEOTIDE SEQUENCE</scope>
    <source>
        <strain evidence="5">BMAN</strain>
    </source>
</reference>
<keyword evidence="3" id="KW-0949">S-adenosyl-L-methionine</keyword>
<dbReference type="GO" id="GO:0032259">
    <property type="term" value="P:methylation"/>
    <property type="evidence" value="ECO:0007669"/>
    <property type="project" value="UniProtKB-KW"/>
</dbReference>
<dbReference type="InterPro" id="IPR029063">
    <property type="entry name" value="SAM-dependent_MTases_sf"/>
</dbReference>